<sequence>MEPEPVDPQAGPLAGRQIMHQRWHDLTFLHWRVDPDDVRPLLPPQVRPDVYDGSSWVGLIPFRIVGAGLASGPAVPWLGTFAETNVRTYGVDDQGRRGVVFFSLEAARLAVVLGARLTFGLPYCWARMRIRRDGDRFEYTTRRRWPGPQGAGTRIVVRRGAEQAPGDPLADFLTARWGLHTQRLGRTLYVPNQHEVWPLHQATLLDCDDTLVAAAGLPGVSSRPPDSVLWSKGVRTVFGLPYDASRPAAT</sequence>
<dbReference type="PANTHER" id="PTHR39186">
    <property type="entry name" value="DUF2071 FAMILY PROTEIN"/>
    <property type="match status" value="1"/>
</dbReference>
<name>A0A6J4N6D3_9ACTN</name>
<dbReference type="PANTHER" id="PTHR39186:SF1">
    <property type="entry name" value="DUF2071 DOMAIN-CONTAINING PROTEIN"/>
    <property type="match status" value="1"/>
</dbReference>
<organism evidence="1">
    <name type="scientific">uncultured Nocardioidaceae bacterium</name>
    <dbReference type="NCBI Taxonomy" id="253824"/>
    <lineage>
        <taxon>Bacteria</taxon>
        <taxon>Bacillati</taxon>
        <taxon>Actinomycetota</taxon>
        <taxon>Actinomycetes</taxon>
        <taxon>Propionibacteriales</taxon>
        <taxon>Nocardioidaceae</taxon>
        <taxon>environmental samples</taxon>
    </lineage>
</organism>
<reference evidence="1" key="1">
    <citation type="submission" date="2020-02" db="EMBL/GenBank/DDBJ databases">
        <authorList>
            <person name="Meier V. D."/>
        </authorList>
    </citation>
    <scope>NUCLEOTIDE SEQUENCE</scope>
    <source>
        <strain evidence="1">AVDCRST_MAG21</strain>
    </source>
</reference>
<dbReference type="InterPro" id="IPR023375">
    <property type="entry name" value="ADC_dom_sf"/>
</dbReference>
<dbReference type="EMBL" id="CADCUL010000137">
    <property type="protein sequence ID" value="CAA9378758.1"/>
    <property type="molecule type" value="Genomic_DNA"/>
</dbReference>
<protein>
    <recommendedName>
        <fullName evidence="2">DUF2071 domain-containing protein</fullName>
    </recommendedName>
</protein>
<evidence type="ECO:0000313" key="1">
    <source>
        <dbReference type="EMBL" id="CAA9378758.1"/>
    </source>
</evidence>
<dbReference type="AlphaFoldDB" id="A0A6J4N6D3"/>
<dbReference type="SUPFAM" id="SSF160104">
    <property type="entry name" value="Acetoacetate decarboxylase-like"/>
    <property type="match status" value="1"/>
</dbReference>
<dbReference type="Pfam" id="PF09844">
    <property type="entry name" value="DUF2071"/>
    <property type="match status" value="1"/>
</dbReference>
<dbReference type="InterPro" id="IPR018644">
    <property type="entry name" value="DUF2071"/>
</dbReference>
<proteinExistence type="predicted"/>
<accession>A0A6J4N6D3</accession>
<dbReference type="Gene3D" id="2.40.400.10">
    <property type="entry name" value="Acetoacetate decarboxylase-like"/>
    <property type="match status" value="1"/>
</dbReference>
<evidence type="ECO:0008006" key="2">
    <source>
        <dbReference type="Google" id="ProtNLM"/>
    </source>
</evidence>
<gene>
    <name evidence="1" type="ORF">AVDCRST_MAG21-1645</name>
</gene>